<dbReference type="RefSeq" id="WP_245128031.1">
    <property type="nucleotide sequence ID" value="NZ_JALJEJ010000001.1"/>
</dbReference>
<reference evidence="2" key="1">
    <citation type="submission" date="2022-04" db="EMBL/GenBank/DDBJ databases">
        <title>Mucilaginibacter sp. RS28 isolated from freshwater.</title>
        <authorList>
            <person name="Ko S.-R."/>
        </authorList>
    </citation>
    <scope>NUCLEOTIDE SEQUENCE</scope>
    <source>
        <strain evidence="2">RS28</strain>
    </source>
</reference>
<keyword evidence="1" id="KW-0732">Signal</keyword>
<dbReference type="AlphaFoldDB" id="A0A9X1WZV5"/>
<accession>A0A9X1WZV5</accession>
<gene>
    <name evidence="2" type="ORF">MUY27_00660</name>
</gene>
<evidence type="ECO:0000256" key="1">
    <source>
        <dbReference type="SAM" id="SignalP"/>
    </source>
</evidence>
<dbReference type="Proteomes" id="UP001139450">
    <property type="component" value="Unassembled WGS sequence"/>
</dbReference>
<dbReference type="EMBL" id="JALJEJ010000001">
    <property type="protein sequence ID" value="MCJ8208196.1"/>
    <property type="molecule type" value="Genomic_DNA"/>
</dbReference>
<name>A0A9X1WZV5_9SPHI</name>
<organism evidence="2 3">
    <name type="scientific">Mucilaginibacter straminoryzae</name>
    <dbReference type="NCBI Taxonomy" id="2932774"/>
    <lineage>
        <taxon>Bacteria</taxon>
        <taxon>Pseudomonadati</taxon>
        <taxon>Bacteroidota</taxon>
        <taxon>Sphingobacteriia</taxon>
        <taxon>Sphingobacteriales</taxon>
        <taxon>Sphingobacteriaceae</taxon>
        <taxon>Mucilaginibacter</taxon>
    </lineage>
</organism>
<sequence length="185" mass="20973">MKKTLFLIALTAVISLAKAQTLYSTGVVSAKQTKYTVKVNKGYKKAYVSLNNVENKLGKVKLHAPPLLVGNPEIIGLKVNKNQINTIVKKALGPELFQQLANGKSYLYIIFYFQQSGLIKEVHFSFPTDFPVTPQMIEDIELELKQTIKAKYDERVLPMFGKPAYQTMEYIPYDYSVDYSTLHVN</sequence>
<feature type="chain" id="PRO_5040754797" evidence="1">
    <location>
        <begin position="20"/>
        <end position="185"/>
    </location>
</feature>
<evidence type="ECO:0000313" key="3">
    <source>
        <dbReference type="Proteomes" id="UP001139450"/>
    </source>
</evidence>
<comment type="caution">
    <text evidence="2">The sequence shown here is derived from an EMBL/GenBank/DDBJ whole genome shotgun (WGS) entry which is preliminary data.</text>
</comment>
<proteinExistence type="predicted"/>
<evidence type="ECO:0000313" key="2">
    <source>
        <dbReference type="EMBL" id="MCJ8208196.1"/>
    </source>
</evidence>
<feature type="signal peptide" evidence="1">
    <location>
        <begin position="1"/>
        <end position="19"/>
    </location>
</feature>
<protein>
    <submittedName>
        <fullName evidence="2">Uncharacterized protein</fullName>
    </submittedName>
</protein>
<keyword evidence="3" id="KW-1185">Reference proteome</keyword>